<dbReference type="PROSITE" id="PS50994">
    <property type="entry name" value="INTEGRASE"/>
    <property type="match status" value="1"/>
</dbReference>
<dbReference type="EMBL" id="UINC01166889">
    <property type="protein sequence ID" value="SVD69084.1"/>
    <property type="molecule type" value="Genomic_DNA"/>
</dbReference>
<reference evidence="2" key="1">
    <citation type="submission" date="2018-05" db="EMBL/GenBank/DDBJ databases">
        <authorList>
            <person name="Lanie J.A."/>
            <person name="Ng W.-L."/>
            <person name="Kazmierczak K.M."/>
            <person name="Andrzejewski T.M."/>
            <person name="Davidsen T.M."/>
            <person name="Wayne K.J."/>
            <person name="Tettelin H."/>
            <person name="Glass J.I."/>
            <person name="Rusch D."/>
            <person name="Podicherti R."/>
            <person name="Tsui H.-C.T."/>
            <person name="Winkler M.E."/>
        </authorList>
    </citation>
    <scope>NUCLEOTIDE SEQUENCE</scope>
</reference>
<dbReference type="AlphaFoldDB" id="A0A382XDZ0"/>
<evidence type="ECO:0000313" key="2">
    <source>
        <dbReference type="EMBL" id="SVD69084.1"/>
    </source>
</evidence>
<proteinExistence type="predicted"/>
<evidence type="ECO:0000259" key="1">
    <source>
        <dbReference type="PROSITE" id="PS50994"/>
    </source>
</evidence>
<name>A0A382XDZ0_9ZZZZ</name>
<organism evidence="2">
    <name type="scientific">marine metagenome</name>
    <dbReference type="NCBI Taxonomy" id="408172"/>
    <lineage>
        <taxon>unclassified sequences</taxon>
        <taxon>metagenomes</taxon>
        <taxon>ecological metagenomes</taxon>
    </lineage>
</organism>
<protein>
    <recommendedName>
        <fullName evidence="1">Integrase catalytic domain-containing protein</fullName>
    </recommendedName>
</protein>
<feature type="non-terminal residue" evidence="2">
    <location>
        <position position="182"/>
    </location>
</feature>
<sequence length="182" mass="21630">MDKTLLVKEYKQCNPSLSIRRLCRSMGLCRASFYAGLKAMRHNEKLDKEVWDQIVTLWETFPGIGYRKLCPKLGIGAHRVMRILRNFRHPKPSRINPKPTRERRIPNVLKMITNDLKTYSIKLGRGNWILREGRNKYRHIIDPTRPYQLWAGDWKELRVPLLGTTLYIFTIIDCYTRQLMGW</sequence>
<gene>
    <name evidence="2" type="ORF">METZ01_LOCUS421938</name>
</gene>
<dbReference type="GO" id="GO:0015074">
    <property type="term" value="P:DNA integration"/>
    <property type="evidence" value="ECO:0007669"/>
    <property type="project" value="InterPro"/>
</dbReference>
<accession>A0A382XDZ0</accession>
<feature type="domain" description="Integrase catalytic" evidence="1">
    <location>
        <begin position="142"/>
        <end position="182"/>
    </location>
</feature>
<dbReference type="InterPro" id="IPR001584">
    <property type="entry name" value="Integrase_cat-core"/>
</dbReference>